<organism evidence="2 3">
    <name type="scientific">Stachybotrys chartarum (strain CBS 109288 / IBT 7711)</name>
    <name type="common">Toxic black mold</name>
    <name type="synonym">Stilbospora chartarum</name>
    <dbReference type="NCBI Taxonomy" id="1280523"/>
    <lineage>
        <taxon>Eukaryota</taxon>
        <taxon>Fungi</taxon>
        <taxon>Dikarya</taxon>
        <taxon>Ascomycota</taxon>
        <taxon>Pezizomycotina</taxon>
        <taxon>Sordariomycetes</taxon>
        <taxon>Hypocreomycetidae</taxon>
        <taxon>Hypocreales</taxon>
        <taxon>Stachybotryaceae</taxon>
        <taxon>Stachybotrys</taxon>
    </lineage>
</organism>
<feature type="compositionally biased region" description="Low complexity" evidence="1">
    <location>
        <begin position="60"/>
        <end position="77"/>
    </location>
</feature>
<accession>A0A084BB07</accession>
<protein>
    <submittedName>
        <fullName evidence="2">Uncharacterized protein</fullName>
    </submittedName>
</protein>
<evidence type="ECO:0000313" key="3">
    <source>
        <dbReference type="Proteomes" id="UP000028045"/>
    </source>
</evidence>
<proteinExistence type="predicted"/>
<dbReference type="OrthoDB" id="10379311at2759"/>
<feature type="region of interest" description="Disordered" evidence="1">
    <location>
        <begin position="1"/>
        <end position="109"/>
    </location>
</feature>
<evidence type="ECO:0000256" key="1">
    <source>
        <dbReference type="SAM" id="MobiDB-lite"/>
    </source>
</evidence>
<feature type="compositionally biased region" description="Polar residues" evidence="1">
    <location>
        <begin position="78"/>
        <end position="107"/>
    </location>
</feature>
<reference evidence="2 3" key="1">
    <citation type="journal article" date="2014" name="BMC Genomics">
        <title>Comparative genome sequencing reveals chemotype-specific gene clusters in the toxigenic black mold Stachybotrys.</title>
        <authorList>
            <person name="Semeiks J."/>
            <person name="Borek D."/>
            <person name="Otwinowski Z."/>
            <person name="Grishin N.V."/>
        </authorList>
    </citation>
    <scope>NUCLEOTIDE SEQUENCE [LARGE SCALE GENOMIC DNA]</scope>
    <source>
        <strain evidence="3">CBS 109288 / IBT 7711</strain>
    </source>
</reference>
<name>A0A084BB07_STACB</name>
<dbReference type="HOGENOM" id="CLU_1653281_0_0_1"/>
<sequence>MALPTTTLEAPKPTDNSTISNLQEAKEVFSFESPLPSPPFSPLTDNGDAWTARISESSHSPTVKGSGTSSPSTTTGSLEISSDNSSVSSKETFASTDAASPSLSSQQRRQDIPVSLELLRADLSFLSLEDQDWILNAAKHLNSADYSWLMNGVRVAQLRR</sequence>
<feature type="compositionally biased region" description="Polar residues" evidence="1">
    <location>
        <begin position="1"/>
        <end position="23"/>
    </location>
</feature>
<dbReference type="AlphaFoldDB" id="A0A084BB07"/>
<gene>
    <name evidence="2" type="ORF">S7711_10957</name>
</gene>
<dbReference type="EMBL" id="KL647495">
    <property type="protein sequence ID" value="KEY74736.1"/>
    <property type="molecule type" value="Genomic_DNA"/>
</dbReference>
<dbReference type="Proteomes" id="UP000028045">
    <property type="component" value="Unassembled WGS sequence"/>
</dbReference>
<evidence type="ECO:0000313" key="2">
    <source>
        <dbReference type="EMBL" id="KEY74736.1"/>
    </source>
</evidence>
<keyword evidence="3" id="KW-1185">Reference proteome</keyword>